<feature type="region of interest" description="Disordered" evidence="1">
    <location>
        <begin position="50"/>
        <end position="87"/>
    </location>
</feature>
<accession>A0ABW1E041</accession>
<evidence type="ECO:0000313" key="3">
    <source>
        <dbReference type="Proteomes" id="UP001596180"/>
    </source>
</evidence>
<reference evidence="3" key="1">
    <citation type="journal article" date="2019" name="Int. J. Syst. Evol. Microbiol.">
        <title>The Global Catalogue of Microorganisms (GCM) 10K type strain sequencing project: providing services to taxonomists for standard genome sequencing and annotation.</title>
        <authorList>
            <consortium name="The Broad Institute Genomics Platform"/>
            <consortium name="The Broad Institute Genome Sequencing Center for Infectious Disease"/>
            <person name="Wu L."/>
            <person name="Ma J."/>
        </authorList>
    </citation>
    <scope>NUCLEOTIDE SEQUENCE [LARGE SCALE GENOMIC DNA]</scope>
    <source>
        <strain evidence="3">JCM 10411</strain>
    </source>
</reference>
<sequence length="87" mass="9339">MAHGPGEPRDRIHPVEVLGSPSDLDAWHELPEFAEPTTRRVRRIDAWREGEALRARGSRTLPPSRAEGGSRPTSTASAPPPAPGLGS</sequence>
<evidence type="ECO:0000313" key="2">
    <source>
        <dbReference type="EMBL" id="MFC5853299.1"/>
    </source>
</evidence>
<organism evidence="2 3">
    <name type="scientific">Streptomyces chlorus</name>
    <dbReference type="NCBI Taxonomy" id="887452"/>
    <lineage>
        <taxon>Bacteria</taxon>
        <taxon>Bacillati</taxon>
        <taxon>Actinomycetota</taxon>
        <taxon>Actinomycetes</taxon>
        <taxon>Kitasatosporales</taxon>
        <taxon>Streptomycetaceae</taxon>
        <taxon>Streptomyces</taxon>
    </lineage>
</organism>
<feature type="compositionally biased region" description="Pro residues" evidence="1">
    <location>
        <begin position="78"/>
        <end position="87"/>
    </location>
</feature>
<dbReference type="Proteomes" id="UP001596180">
    <property type="component" value="Unassembled WGS sequence"/>
</dbReference>
<name>A0ABW1E041_9ACTN</name>
<comment type="caution">
    <text evidence="2">The sequence shown here is derived from an EMBL/GenBank/DDBJ whole genome shotgun (WGS) entry which is preliminary data.</text>
</comment>
<protein>
    <submittedName>
        <fullName evidence="2">Uncharacterized protein</fullName>
    </submittedName>
</protein>
<dbReference type="EMBL" id="JBHSOA010000033">
    <property type="protein sequence ID" value="MFC5853299.1"/>
    <property type="molecule type" value="Genomic_DNA"/>
</dbReference>
<keyword evidence="3" id="KW-1185">Reference proteome</keyword>
<dbReference type="RefSeq" id="WP_381363623.1">
    <property type="nucleotide sequence ID" value="NZ_JBHSOA010000033.1"/>
</dbReference>
<gene>
    <name evidence="2" type="ORF">ACFPZI_16125</name>
</gene>
<proteinExistence type="predicted"/>
<evidence type="ECO:0000256" key="1">
    <source>
        <dbReference type="SAM" id="MobiDB-lite"/>
    </source>
</evidence>